<dbReference type="InterPro" id="IPR018060">
    <property type="entry name" value="HTH_AraC"/>
</dbReference>
<dbReference type="GO" id="GO:0043565">
    <property type="term" value="F:sequence-specific DNA binding"/>
    <property type="evidence" value="ECO:0007669"/>
    <property type="project" value="InterPro"/>
</dbReference>
<evidence type="ECO:0000259" key="4">
    <source>
        <dbReference type="PROSITE" id="PS01124"/>
    </source>
</evidence>
<dbReference type="EMBL" id="CZBY01000003">
    <property type="protein sequence ID" value="CUQ82641.1"/>
    <property type="molecule type" value="Genomic_DNA"/>
</dbReference>
<evidence type="ECO:0000313" key="5">
    <source>
        <dbReference type="EMBL" id="CUQ82641.1"/>
    </source>
</evidence>
<keyword evidence="1" id="KW-0805">Transcription regulation</keyword>
<dbReference type="SMART" id="SM00342">
    <property type="entry name" value="HTH_ARAC"/>
    <property type="match status" value="1"/>
</dbReference>
<dbReference type="PANTHER" id="PTHR43280">
    <property type="entry name" value="ARAC-FAMILY TRANSCRIPTIONAL REGULATOR"/>
    <property type="match status" value="1"/>
</dbReference>
<name>A0A174ZF82_9FIRM</name>
<dbReference type="Pfam" id="PF12833">
    <property type="entry name" value="HTH_18"/>
    <property type="match status" value="1"/>
</dbReference>
<dbReference type="InterPro" id="IPR009057">
    <property type="entry name" value="Homeodomain-like_sf"/>
</dbReference>
<keyword evidence="3" id="KW-0804">Transcription</keyword>
<evidence type="ECO:0000256" key="2">
    <source>
        <dbReference type="ARBA" id="ARBA00023125"/>
    </source>
</evidence>
<dbReference type="PROSITE" id="PS01124">
    <property type="entry name" value="HTH_ARAC_FAMILY_2"/>
    <property type="match status" value="1"/>
</dbReference>
<protein>
    <submittedName>
        <fullName evidence="5">Regulatory protein soxS</fullName>
    </submittedName>
</protein>
<dbReference type="SUPFAM" id="SSF46689">
    <property type="entry name" value="Homeodomain-like"/>
    <property type="match status" value="2"/>
</dbReference>
<dbReference type="STRING" id="39492.ERS852540_00528"/>
<accession>A0A174ZF82</accession>
<dbReference type="Proteomes" id="UP000095662">
    <property type="component" value="Unassembled WGS sequence"/>
</dbReference>
<evidence type="ECO:0000256" key="1">
    <source>
        <dbReference type="ARBA" id="ARBA00023015"/>
    </source>
</evidence>
<dbReference type="OrthoDB" id="9782503at2"/>
<proteinExistence type="predicted"/>
<evidence type="ECO:0000313" key="6">
    <source>
        <dbReference type="Proteomes" id="UP000095662"/>
    </source>
</evidence>
<dbReference type="AlphaFoldDB" id="A0A174ZF82"/>
<dbReference type="Gene3D" id="1.10.10.60">
    <property type="entry name" value="Homeodomain-like"/>
    <property type="match status" value="2"/>
</dbReference>
<organism evidence="5 6">
    <name type="scientific">[Eubacterium] siraeum</name>
    <dbReference type="NCBI Taxonomy" id="39492"/>
    <lineage>
        <taxon>Bacteria</taxon>
        <taxon>Bacillati</taxon>
        <taxon>Bacillota</taxon>
        <taxon>Clostridia</taxon>
        <taxon>Eubacteriales</taxon>
        <taxon>Oscillospiraceae</taxon>
        <taxon>Oscillospiraceae incertae sedis</taxon>
    </lineage>
</organism>
<keyword evidence="2" id="KW-0238">DNA-binding</keyword>
<sequence length="309" mass="35765">MLTEFLKSIRGEKALWETIITGVDVCNFRLQGNTKDPFIPISLQPLHFEVFFCFAGHVVLKQQWNRVVVVRKQEILLLSEVSSLYSVACTADLAGILVSVDATTAKESLYSLCRMMGDLKLNTFEVKKYMDKQDGCAVIHGSSWVFSTFSEIVKMEDFQKSRYCVWKSVELLFLLSTGTLYPKDKDNLKISKVIREEINEICNYMEMHLDEKITIDYLCHKFYISPTTFKKYFRSIRGQPVYTWLSHKRMEKAAELLRCSSMTVLDVAQAIGYASLSQFNVAFKRHFNCTPRQYRNRSDSIGFCLFPKE</sequence>
<dbReference type="InterPro" id="IPR018062">
    <property type="entry name" value="HTH_AraC-typ_CS"/>
</dbReference>
<dbReference type="PROSITE" id="PS00041">
    <property type="entry name" value="HTH_ARAC_FAMILY_1"/>
    <property type="match status" value="1"/>
</dbReference>
<dbReference type="GO" id="GO:0003700">
    <property type="term" value="F:DNA-binding transcription factor activity"/>
    <property type="evidence" value="ECO:0007669"/>
    <property type="project" value="InterPro"/>
</dbReference>
<dbReference type="PRINTS" id="PR00032">
    <property type="entry name" value="HTHARAC"/>
</dbReference>
<dbReference type="PANTHER" id="PTHR43280:SF2">
    <property type="entry name" value="HTH-TYPE TRANSCRIPTIONAL REGULATOR EXSA"/>
    <property type="match status" value="1"/>
</dbReference>
<gene>
    <name evidence="5" type="primary">soxS</name>
    <name evidence="5" type="ORF">ERS852540_00528</name>
</gene>
<reference evidence="5 6" key="1">
    <citation type="submission" date="2015-09" db="EMBL/GenBank/DDBJ databases">
        <authorList>
            <consortium name="Pathogen Informatics"/>
        </authorList>
    </citation>
    <scope>NUCLEOTIDE SEQUENCE [LARGE SCALE GENOMIC DNA]</scope>
    <source>
        <strain evidence="5 6">2789STDY5834928</strain>
    </source>
</reference>
<feature type="domain" description="HTH araC/xylS-type" evidence="4">
    <location>
        <begin position="199"/>
        <end position="297"/>
    </location>
</feature>
<evidence type="ECO:0000256" key="3">
    <source>
        <dbReference type="ARBA" id="ARBA00023163"/>
    </source>
</evidence>
<dbReference type="InterPro" id="IPR020449">
    <property type="entry name" value="Tscrpt_reg_AraC-type_HTH"/>
</dbReference>